<reference evidence="1" key="1">
    <citation type="submission" date="2020-10" db="EMBL/GenBank/DDBJ databases">
        <title>Phylogeny of dyella-like bacteria.</title>
        <authorList>
            <person name="Fu J."/>
        </authorList>
    </citation>
    <scope>NUCLEOTIDE SEQUENCE</scope>
    <source>
        <strain evidence="1">DHON07</strain>
    </source>
</reference>
<evidence type="ECO:0000313" key="1">
    <source>
        <dbReference type="EMBL" id="MBM7129109.1"/>
    </source>
</evidence>
<protein>
    <submittedName>
        <fullName evidence="1">Uncharacterized protein</fullName>
    </submittedName>
</protein>
<dbReference type="RefSeq" id="WP_204630737.1">
    <property type="nucleotide sequence ID" value="NZ_BSOC01000004.1"/>
</dbReference>
<organism evidence="1 2">
    <name type="scientific">Dyella mobilis</name>
    <dbReference type="NCBI Taxonomy" id="1849582"/>
    <lineage>
        <taxon>Bacteria</taxon>
        <taxon>Pseudomonadati</taxon>
        <taxon>Pseudomonadota</taxon>
        <taxon>Gammaproteobacteria</taxon>
        <taxon>Lysobacterales</taxon>
        <taxon>Rhodanobacteraceae</taxon>
        <taxon>Dyella</taxon>
    </lineage>
</organism>
<evidence type="ECO:0000313" key="2">
    <source>
        <dbReference type="Proteomes" id="UP001430193"/>
    </source>
</evidence>
<dbReference type="Proteomes" id="UP001430193">
    <property type="component" value="Unassembled WGS sequence"/>
</dbReference>
<dbReference type="EMBL" id="JADIKF010000037">
    <property type="protein sequence ID" value="MBM7129109.1"/>
    <property type="molecule type" value="Genomic_DNA"/>
</dbReference>
<keyword evidence="2" id="KW-1185">Reference proteome</keyword>
<name>A0ABS2KDT3_9GAMM</name>
<accession>A0ABS2KDT3</accession>
<proteinExistence type="predicted"/>
<comment type="caution">
    <text evidence="1">The sequence shown here is derived from an EMBL/GenBank/DDBJ whole genome shotgun (WGS) entry which is preliminary data.</text>
</comment>
<sequence length="112" mass="12298">MATQDHTADARPSVRNEPVSESFPFAGYQLYPLSRTQQKRLTNSARIAGVAHATGTIEALLEYSEAYKRARIGRTRDPISPWPLIPSEASGLHAALYYLRQYAGTLPPEPGG</sequence>
<gene>
    <name evidence="1" type="ORF">ISS99_06205</name>
</gene>